<dbReference type="EMBL" id="BAABKK010000024">
    <property type="protein sequence ID" value="GAA5198007.1"/>
    <property type="molecule type" value="Genomic_DNA"/>
</dbReference>
<dbReference type="SUPFAM" id="SSF56524">
    <property type="entry name" value="Oxidoreductase molybdopterin-binding domain"/>
    <property type="match status" value="1"/>
</dbReference>
<dbReference type="InterPro" id="IPR000572">
    <property type="entry name" value="OxRdtase_Mopterin-bd_dom"/>
</dbReference>
<dbReference type="Proteomes" id="UP001500200">
    <property type="component" value="Unassembled WGS sequence"/>
</dbReference>
<reference evidence="4" key="1">
    <citation type="journal article" date="2019" name="Int. J. Syst. Evol. Microbiol.">
        <title>The Global Catalogue of Microorganisms (GCM) 10K type strain sequencing project: providing services to taxonomists for standard genome sequencing and annotation.</title>
        <authorList>
            <consortium name="The Broad Institute Genomics Platform"/>
            <consortium name="The Broad Institute Genome Sequencing Center for Infectious Disease"/>
            <person name="Wu L."/>
            <person name="Ma J."/>
        </authorList>
    </citation>
    <scope>NUCLEOTIDE SEQUENCE [LARGE SCALE GENOMIC DNA]</scope>
    <source>
        <strain evidence="4">JCM 18514</strain>
    </source>
</reference>
<feature type="domain" description="Oxidoreductase molybdopterin-binding" evidence="2">
    <location>
        <begin position="36"/>
        <end position="180"/>
    </location>
</feature>
<sequence length="198" mass="22268">MVGIISSGFHGRRQSGNPALPAGQYETGSFPVLTAGPAPRIPTDDWEFFIITEAGQRHAWTWDSFMSLPQMDIHTDIHCVTSWSKLGTTWRGVSLDTLFENVETSCRFTTAHSYGGYTTNVPLADLLGGRSWVAWEFGGEPLERAHGGPARLLVPHLYFWKSAKWINGIELTQDDVPGFWESNGYHIHGDPWREERYS</sequence>
<dbReference type="PANTHER" id="PTHR43032:SF4">
    <property type="entry name" value="OXIDOREDUCTASE MOLYBDOPTERIN-BINDING DOMAIN-CONTAINING PROTEIN"/>
    <property type="match status" value="1"/>
</dbReference>
<accession>A0ABP9SMB4</accession>
<gene>
    <name evidence="3" type="ORF">GCM10023346_34140</name>
</gene>
<evidence type="ECO:0000313" key="4">
    <source>
        <dbReference type="Proteomes" id="UP001500200"/>
    </source>
</evidence>
<evidence type="ECO:0000313" key="3">
    <source>
        <dbReference type="EMBL" id="GAA5198007.1"/>
    </source>
</evidence>
<dbReference type="RefSeq" id="WP_425550545.1">
    <property type="nucleotide sequence ID" value="NZ_BAABKK010000024.1"/>
</dbReference>
<protein>
    <submittedName>
        <fullName evidence="3">Sulfite oxidase-like oxidoreductase</fullName>
    </submittedName>
</protein>
<dbReference type="InterPro" id="IPR036374">
    <property type="entry name" value="OxRdtase_Mopterin-bd_sf"/>
</dbReference>
<dbReference type="PANTHER" id="PTHR43032">
    <property type="entry name" value="PROTEIN-METHIONINE-SULFOXIDE REDUCTASE"/>
    <property type="match status" value="1"/>
</dbReference>
<name>A0ABP9SMB4_9MICC</name>
<dbReference type="Pfam" id="PF00174">
    <property type="entry name" value="Oxidored_molyb"/>
    <property type="match status" value="1"/>
</dbReference>
<dbReference type="Gene3D" id="3.90.420.10">
    <property type="entry name" value="Oxidoreductase, molybdopterin-binding domain"/>
    <property type="match status" value="1"/>
</dbReference>
<evidence type="ECO:0000256" key="1">
    <source>
        <dbReference type="SAM" id="MobiDB-lite"/>
    </source>
</evidence>
<keyword evidence="4" id="KW-1185">Reference proteome</keyword>
<feature type="region of interest" description="Disordered" evidence="1">
    <location>
        <begin position="1"/>
        <end position="21"/>
    </location>
</feature>
<organism evidence="3 4">
    <name type="scientific">Arthrobacter gyeryongensis</name>
    <dbReference type="NCBI Taxonomy" id="1650592"/>
    <lineage>
        <taxon>Bacteria</taxon>
        <taxon>Bacillati</taxon>
        <taxon>Actinomycetota</taxon>
        <taxon>Actinomycetes</taxon>
        <taxon>Micrococcales</taxon>
        <taxon>Micrococcaceae</taxon>
        <taxon>Arthrobacter</taxon>
    </lineage>
</organism>
<comment type="caution">
    <text evidence="3">The sequence shown here is derived from an EMBL/GenBank/DDBJ whole genome shotgun (WGS) entry which is preliminary data.</text>
</comment>
<evidence type="ECO:0000259" key="2">
    <source>
        <dbReference type="Pfam" id="PF00174"/>
    </source>
</evidence>
<proteinExistence type="predicted"/>